<evidence type="ECO:0000313" key="5">
    <source>
        <dbReference type="Proteomes" id="UP001558713"/>
    </source>
</evidence>
<feature type="compositionally biased region" description="Polar residues" evidence="3">
    <location>
        <begin position="86"/>
        <end position="101"/>
    </location>
</feature>
<feature type="region of interest" description="Disordered" evidence="3">
    <location>
        <begin position="86"/>
        <end position="110"/>
    </location>
</feature>
<feature type="compositionally biased region" description="Basic and acidic residues" evidence="3">
    <location>
        <begin position="290"/>
        <end position="317"/>
    </location>
</feature>
<feature type="region of interest" description="Disordered" evidence="3">
    <location>
        <begin position="290"/>
        <end position="324"/>
    </location>
</feature>
<feature type="compositionally biased region" description="Polar residues" evidence="3">
    <location>
        <begin position="136"/>
        <end position="155"/>
    </location>
</feature>
<comment type="similarity">
    <text evidence="1">Belongs to the SPT2 family.</text>
</comment>
<keyword evidence="2" id="KW-0175">Coiled coil</keyword>
<accession>A0ABD0Z6R3</accession>
<evidence type="ECO:0008006" key="6">
    <source>
        <dbReference type="Google" id="ProtNLM"/>
    </source>
</evidence>
<organism evidence="4 5">
    <name type="scientific">Cardamine amara subsp. amara</name>
    <dbReference type="NCBI Taxonomy" id="228776"/>
    <lineage>
        <taxon>Eukaryota</taxon>
        <taxon>Viridiplantae</taxon>
        <taxon>Streptophyta</taxon>
        <taxon>Embryophyta</taxon>
        <taxon>Tracheophyta</taxon>
        <taxon>Spermatophyta</taxon>
        <taxon>Magnoliopsida</taxon>
        <taxon>eudicotyledons</taxon>
        <taxon>Gunneridae</taxon>
        <taxon>Pentapetalae</taxon>
        <taxon>rosids</taxon>
        <taxon>malvids</taxon>
        <taxon>Brassicales</taxon>
        <taxon>Brassicaceae</taxon>
        <taxon>Cardamineae</taxon>
        <taxon>Cardamine</taxon>
    </lineage>
</organism>
<proteinExistence type="inferred from homology"/>
<evidence type="ECO:0000256" key="3">
    <source>
        <dbReference type="SAM" id="MobiDB-lite"/>
    </source>
</evidence>
<evidence type="ECO:0000256" key="1">
    <source>
        <dbReference type="ARBA" id="ARBA00006461"/>
    </source>
</evidence>
<dbReference type="PANTHER" id="PTHR22691:SF8">
    <property type="entry name" value="PROTEIN SPT2 HOMOLOG"/>
    <property type="match status" value="1"/>
</dbReference>
<reference evidence="4 5" key="1">
    <citation type="submission" date="2024-04" db="EMBL/GenBank/DDBJ databases">
        <title>Genome assembly C_amara_ONT_v2.</title>
        <authorList>
            <person name="Yant L."/>
            <person name="Moore C."/>
            <person name="Slenker M."/>
        </authorList>
    </citation>
    <scope>NUCLEOTIDE SEQUENCE [LARGE SCALE GENOMIC DNA]</scope>
    <source>
        <tissue evidence="4">Leaf</tissue>
    </source>
</reference>
<evidence type="ECO:0000313" key="4">
    <source>
        <dbReference type="EMBL" id="KAL1190397.1"/>
    </source>
</evidence>
<dbReference type="EMBL" id="JBANAX010000877">
    <property type="protein sequence ID" value="KAL1190397.1"/>
    <property type="molecule type" value="Genomic_DNA"/>
</dbReference>
<name>A0ABD0Z6R3_CARAN</name>
<protein>
    <recommendedName>
        <fullName evidence="6">SPT2 chromatin protein</fullName>
    </recommendedName>
</protein>
<dbReference type="SMART" id="SM00784">
    <property type="entry name" value="SPT2"/>
    <property type="match status" value="1"/>
</dbReference>
<feature type="compositionally biased region" description="Polar residues" evidence="3">
    <location>
        <begin position="163"/>
        <end position="198"/>
    </location>
</feature>
<feature type="compositionally biased region" description="Basic residues" evidence="3">
    <location>
        <begin position="228"/>
        <end position="243"/>
    </location>
</feature>
<feature type="region of interest" description="Disordered" evidence="3">
    <location>
        <begin position="127"/>
        <end position="249"/>
    </location>
</feature>
<dbReference type="InterPro" id="IPR013256">
    <property type="entry name" value="Chromatin_SPT2"/>
</dbReference>
<dbReference type="Pfam" id="PF08243">
    <property type="entry name" value="SPT2"/>
    <property type="match status" value="1"/>
</dbReference>
<keyword evidence="5" id="KW-1185">Reference proteome</keyword>
<dbReference type="Proteomes" id="UP001558713">
    <property type="component" value="Unassembled WGS sequence"/>
</dbReference>
<dbReference type="PANTHER" id="PTHR22691">
    <property type="entry name" value="YEAST SPT2-RELATED"/>
    <property type="match status" value="1"/>
</dbReference>
<sequence length="324" mass="36940">MESEFLEFRQRIKESIRDKKMQSENANVVAPTSEQSKRKLPYNDFGSFFGPSQTVIASRVLQETKPLLQNNPSAAKLLNSIQNKKSCVQTNGSGTKNTNEPQVKRKAEKLKDSRDYSFLFSDDAKLPVSIKEPPSSKASTGSQMQPRPGSLTKSQAHIKAGSTIMSQTQKSVSKNGKTSSKLGPQRPPSSSKPLTSDPKQQRVQQRKVFQKFTSSEMVPKHQVISKPPLKRAHQLKKKKKKPVKTSEDDLALQMVRQMFKTDRFSGRDFDDDDRGMEANFEDIMKEEKRSEKLAKKEDAEQMRLIAEEERREREQKQKKQKLSH</sequence>
<evidence type="ECO:0000256" key="2">
    <source>
        <dbReference type="ARBA" id="ARBA00023054"/>
    </source>
</evidence>
<gene>
    <name evidence="4" type="ORF">V5N11_016778</name>
</gene>
<dbReference type="AlphaFoldDB" id="A0ABD0Z6R3"/>
<comment type="caution">
    <text evidence="4">The sequence shown here is derived from an EMBL/GenBank/DDBJ whole genome shotgun (WGS) entry which is preliminary data.</text>
</comment>